<name>A0A9W9AZF5_9AGAR</name>
<organism evidence="2 3">
    <name type="scientific">Lentinula lateritia</name>
    <dbReference type="NCBI Taxonomy" id="40482"/>
    <lineage>
        <taxon>Eukaryota</taxon>
        <taxon>Fungi</taxon>
        <taxon>Dikarya</taxon>
        <taxon>Basidiomycota</taxon>
        <taxon>Agaricomycotina</taxon>
        <taxon>Agaricomycetes</taxon>
        <taxon>Agaricomycetidae</taxon>
        <taxon>Agaricales</taxon>
        <taxon>Marasmiineae</taxon>
        <taxon>Omphalotaceae</taxon>
        <taxon>Lentinula</taxon>
    </lineage>
</organism>
<accession>A0A9W9AZF5</accession>
<comment type="caution">
    <text evidence="2">The sequence shown here is derived from an EMBL/GenBank/DDBJ whole genome shotgun (WGS) entry which is preliminary data.</text>
</comment>
<evidence type="ECO:0000313" key="2">
    <source>
        <dbReference type="EMBL" id="KAJ4494025.1"/>
    </source>
</evidence>
<sequence>MLPRTLLRRSVANKLRGQPIYKGTHSLHPAPASLPPPPPQLSSGRPNMWILLATGMTGGVIGGLAIFGAGYTYYHFSGIKRAVDVSKQFRVYLEQTKQSIVNKHSNEIGRLGAKASGPLRQQVISRLLCKAYLTEKADQSVGLLKGFLVKGKD</sequence>
<protein>
    <submittedName>
        <fullName evidence="2">Uncharacterized protein</fullName>
    </submittedName>
</protein>
<reference evidence="2" key="1">
    <citation type="submission" date="2022-08" db="EMBL/GenBank/DDBJ databases">
        <authorList>
            <consortium name="DOE Joint Genome Institute"/>
            <person name="Min B."/>
            <person name="Riley R."/>
            <person name="Sierra-Patev S."/>
            <person name="Naranjo-Ortiz M."/>
            <person name="Looney B."/>
            <person name="Konkel Z."/>
            <person name="Slot J.C."/>
            <person name="Sakamoto Y."/>
            <person name="Steenwyk J.L."/>
            <person name="Rokas A."/>
            <person name="Carro J."/>
            <person name="Camarero S."/>
            <person name="Ferreira P."/>
            <person name="Molpeceres G."/>
            <person name="Ruiz-Duenas F.J."/>
            <person name="Serrano A."/>
            <person name="Henrissat B."/>
            <person name="Drula E."/>
            <person name="Hughes K.W."/>
            <person name="Mata J.L."/>
            <person name="Ishikawa N.K."/>
            <person name="Vargas-Isla R."/>
            <person name="Ushijima S."/>
            <person name="Smith C.A."/>
            <person name="Ahrendt S."/>
            <person name="Andreopoulos W."/>
            <person name="He G."/>
            <person name="Labutti K."/>
            <person name="Lipzen A."/>
            <person name="Ng V."/>
            <person name="Sandor L."/>
            <person name="Barry K."/>
            <person name="Martinez A.T."/>
            <person name="Xiao Y."/>
            <person name="Gibbons J.G."/>
            <person name="Terashima K."/>
            <person name="Hibbett D.S."/>
            <person name="Grigoriev I.V."/>
        </authorList>
    </citation>
    <scope>NUCLEOTIDE SEQUENCE</scope>
    <source>
        <strain evidence="2">Sp2 HRB7682 ss15</strain>
    </source>
</reference>
<reference evidence="2" key="2">
    <citation type="journal article" date="2023" name="Proc. Natl. Acad. Sci. U.S.A.">
        <title>A global phylogenomic analysis of the shiitake genus Lentinula.</title>
        <authorList>
            <person name="Sierra-Patev S."/>
            <person name="Min B."/>
            <person name="Naranjo-Ortiz M."/>
            <person name="Looney B."/>
            <person name="Konkel Z."/>
            <person name="Slot J.C."/>
            <person name="Sakamoto Y."/>
            <person name="Steenwyk J.L."/>
            <person name="Rokas A."/>
            <person name="Carro J."/>
            <person name="Camarero S."/>
            <person name="Ferreira P."/>
            <person name="Molpeceres G."/>
            <person name="Ruiz-Duenas F.J."/>
            <person name="Serrano A."/>
            <person name="Henrissat B."/>
            <person name="Drula E."/>
            <person name="Hughes K.W."/>
            <person name="Mata J.L."/>
            <person name="Ishikawa N.K."/>
            <person name="Vargas-Isla R."/>
            <person name="Ushijima S."/>
            <person name="Smith C.A."/>
            <person name="Donoghue J."/>
            <person name="Ahrendt S."/>
            <person name="Andreopoulos W."/>
            <person name="He G."/>
            <person name="LaButti K."/>
            <person name="Lipzen A."/>
            <person name="Ng V."/>
            <person name="Riley R."/>
            <person name="Sandor L."/>
            <person name="Barry K."/>
            <person name="Martinez A.T."/>
            <person name="Xiao Y."/>
            <person name="Gibbons J.G."/>
            <person name="Terashima K."/>
            <person name="Grigoriev I.V."/>
            <person name="Hibbett D."/>
        </authorList>
    </citation>
    <scope>NUCLEOTIDE SEQUENCE</scope>
    <source>
        <strain evidence="2">Sp2 HRB7682 ss15</strain>
    </source>
</reference>
<feature type="transmembrane region" description="Helical" evidence="1">
    <location>
        <begin position="48"/>
        <end position="74"/>
    </location>
</feature>
<keyword evidence="1" id="KW-1133">Transmembrane helix</keyword>
<evidence type="ECO:0000256" key="1">
    <source>
        <dbReference type="SAM" id="Phobius"/>
    </source>
</evidence>
<keyword evidence="1" id="KW-0472">Membrane</keyword>
<evidence type="ECO:0000313" key="3">
    <source>
        <dbReference type="Proteomes" id="UP001150238"/>
    </source>
</evidence>
<proteinExistence type="predicted"/>
<keyword evidence="1" id="KW-0812">Transmembrane</keyword>
<dbReference type="EMBL" id="JANVFS010000003">
    <property type="protein sequence ID" value="KAJ4494025.1"/>
    <property type="molecule type" value="Genomic_DNA"/>
</dbReference>
<gene>
    <name evidence="2" type="ORF">C8J55DRAFT_555422</name>
</gene>
<dbReference type="Proteomes" id="UP001150238">
    <property type="component" value="Unassembled WGS sequence"/>
</dbReference>
<dbReference type="AlphaFoldDB" id="A0A9W9AZF5"/>